<feature type="domain" description="Fe/B12 periplasmic-binding" evidence="1">
    <location>
        <begin position="35"/>
        <end position="339"/>
    </location>
</feature>
<dbReference type="KEGG" id="camy:CSUIS_1483"/>
<dbReference type="SUPFAM" id="SSF53807">
    <property type="entry name" value="Helical backbone' metal receptor"/>
    <property type="match status" value="1"/>
</dbReference>
<name>A0A1X9SYE0_9BACT</name>
<gene>
    <name evidence="2" type="ORF">CSUIS_1483</name>
</gene>
<proteinExistence type="predicted"/>
<organism evidence="2 3">
    <name type="scientific">Campylobacter porcelli</name>
    <dbReference type="NCBI Taxonomy" id="1660073"/>
    <lineage>
        <taxon>Bacteria</taxon>
        <taxon>Pseudomonadati</taxon>
        <taxon>Campylobacterota</taxon>
        <taxon>Epsilonproteobacteria</taxon>
        <taxon>Campylobacterales</taxon>
        <taxon>Campylobacteraceae</taxon>
        <taxon>Campylobacter</taxon>
    </lineage>
</organism>
<dbReference type="STRING" id="1660073.CSUIS_1483"/>
<protein>
    <submittedName>
        <fullName evidence="2">Iron siderophore ABC transporter, periplasmic substrate-binding protein</fullName>
    </submittedName>
</protein>
<accession>A0A1X9SYE0</accession>
<evidence type="ECO:0000259" key="1">
    <source>
        <dbReference type="PROSITE" id="PS50983"/>
    </source>
</evidence>
<dbReference type="InterPro" id="IPR002491">
    <property type="entry name" value="ABC_transptr_periplasmic_BD"/>
</dbReference>
<dbReference type="PANTHER" id="PTHR30535">
    <property type="entry name" value="VITAMIN B12-BINDING PROTEIN"/>
    <property type="match status" value="1"/>
</dbReference>
<sequence>MKFAILSIILAINAMALSVVDMRGKSVEIPDNLEKIATISDGFVEGVLTHLGKIDKVSSIASWSLKRDYKYKIQGRDKELEFAGLNTMRALHPWLDDLPCFNSPQGNIINYETLINSSPELIILRVGDCTIGGADKMALDKTISTLEATNIPLIVLYSPTYTKDLSTMRDEMAIIGKIFGKADEALGLYDYLASIENLIKAKVANVSYEPRVLYLGLSLAMKKNGASGITYGIDTPESLILESLIRAKNALTNGKGSRIMISAEQIYGLDPDVILLPTYNGYHPAFEIYESPNYANLSQLRALKEKRVYSLPWTPMNCSRRLEYPLELLIIAKAAHQQEFKDINIAEFAIEFYKKLYNIDDEKAKMLRKTQLLDWTQKF</sequence>
<dbReference type="AlphaFoldDB" id="A0A1X9SYE0"/>
<dbReference type="Pfam" id="PF01497">
    <property type="entry name" value="Peripla_BP_2"/>
    <property type="match status" value="1"/>
</dbReference>
<dbReference type="RefSeq" id="WP_086298316.1">
    <property type="nucleotide sequence ID" value="NZ_CP018789.1"/>
</dbReference>
<reference evidence="3" key="1">
    <citation type="journal article" date="2017" name="Genome Biol. Evol.">
        <title>Comparative Genomic Analysis Identifies a Campylobacter Clade Deficient in Selenium Metabolism.</title>
        <authorList>
            <person name="Miller W.G."/>
            <person name="Yee E."/>
            <person name="Lopes B.S."/>
            <person name="Chapman M.H."/>
            <person name="Huynh S."/>
            <person name="Bono J.L."/>
            <person name="Parker C.T."/>
            <person name="Strachan N.J.C."/>
            <person name="Forbes K.J."/>
        </authorList>
    </citation>
    <scope>NUCLEOTIDE SEQUENCE [LARGE SCALE GENOMIC DNA]</scope>
    <source>
        <strain evidence="3">RM6137</strain>
    </source>
</reference>
<dbReference type="PROSITE" id="PS50983">
    <property type="entry name" value="FE_B12_PBP"/>
    <property type="match status" value="1"/>
</dbReference>
<dbReference type="EMBL" id="CP018789">
    <property type="protein sequence ID" value="ARR01270.1"/>
    <property type="molecule type" value="Genomic_DNA"/>
</dbReference>
<evidence type="ECO:0000313" key="2">
    <source>
        <dbReference type="EMBL" id="ARR01270.1"/>
    </source>
</evidence>
<dbReference type="Proteomes" id="UP000194260">
    <property type="component" value="Chromosome"/>
</dbReference>
<evidence type="ECO:0000313" key="3">
    <source>
        <dbReference type="Proteomes" id="UP000194260"/>
    </source>
</evidence>
<dbReference type="InterPro" id="IPR050902">
    <property type="entry name" value="ABC_Transporter_SBP"/>
</dbReference>
<dbReference type="Gene3D" id="3.40.50.1980">
    <property type="entry name" value="Nitrogenase molybdenum iron protein domain"/>
    <property type="match status" value="2"/>
</dbReference>
<dbReference type="PANTHER" id="PTHR30535:SF34">
    <property type="entry name" value="MOLYBDATE-BINDING PROTEIN MOLA"/>
    <property type="match status" value="1"/>
</dbReference>